<dbReference type="GO" id="GO:0009251">
    <property type="term" value="P:glucan catabolic process"/>
    <property type="evidence" value="ECO:0007669"/>
    <property type="project" value="TreeGrafter"/>
</dbReference>
<feature type="domain" description="Glycoside hydrolase family 3 C-terminal" evidence="6">
    <location>
        <begin position="90"/>
        <end position="274"/>
    </location>
</feature>
<keyword evidence="3" id="KW-0119">Carbohydrate metabolism</keyword>
<feature type="compositionally biased region" description="Low complexity" evidence="5">
    <location>
        <begin position="167"/>
        <end position="184"/>
    </location>
</feature>
<reference evidence="8" key="1">
    <citation type="submission" date="2010-09" db="EMBL/GenBank/DDBJ databases">
        <title>The genome sequence of Geomyces destructans 20631-21.</title>
        <authorList>
            <consortium name="The Broad Institute Genome Sequencing Platform"/>
            <person name="Cuomo C.A."/>
            <person name="Blehert D.S."/>
            <person name="Lorch J.M."/>
            <person name="Young S.K."/>
            <person name="Zeng Q."/>
            <person name="Gargeya S."/>
            <person name="Fitzgerald M."/>
            <person name="Haas B."/>
            <person name="Abouelleil A."/>
            <person name="Alvarado L."/>
            <person name="Arachchi H.M."/>
            <person name="Berlin A."/>
            <person name="Brown A."/>
            <person name="Chapman S.B."/>
            <person name="Chen Z."/>
            <person name="Dunbar C."/>
            <person name="Freedman E."/>
            <person name="Gearin G."/>
            <person name="Gellesch M."/>
            <person name="Goldberg J."/>
            <person name="Griggs A."/>
            <person name="Gujja S."/>
            <person name="Heiman D."/>
            <person name="Howarth C."/>
            <person name="Larson L."/>
            <person name="Lui A."/>
            <person name="MacDonald P.J.P."/>
            <person name="Montmayeur A."/>
            <person name="Murphy C."/>
            <person name="Neiman D."/>
            <person name="Pearson M."/>
            <person name="Priest M."/>
            <person name="Roberts A."/>
            <person name="Saif S."/>
            <person name="Shea T."/>
            <person name="Shenoy N."/>
            <person name="Sisk P."/>
            <person name="Stolte C."/>
            <person name="Sykes S."/>
            <person name="Wortman J."/>
            <person name="Nusbaum C."/>
            <person name="Birren B."/>
        </authorList>
    </citation>
    <scope>NUCLEOTIDE SEQUENCE [LARGE SCALE GENOMIC DNA]</scope>
    <source>
        <strain evidence="8">ATCC MYA-4855 / 20631-21</strain>
    </source>
</reference>
<keyword evidence="4" id="KW-0326">Glycosidase</keyword>
<evidence type="ECO:0000313" key="7">
    <source>
        <dbReference type="EMBL" id="ELR07873.1"/>
    </source>
</evidence>
<dbReference type="InterPro" id="IPR036881">
    <property type="entry name" value="Glyco_hydro_3_C_sf"/>
</dbReference>
<evidence type="ECO:0000256" key="4">
    <source>
        <dbReference type="ARBA" id="ARBA00023295"/>
    </source>
</evidence>
<dbReference type="VEuPathDB" id="FungiDB:GMDG_02755"/>
<dbReference type="InParanoid" id="L8G5C1"/>
<feature type="compositionally biased region" description="Polar residues" evidence="5">
    <location>
        <begin position="185"/>
        <end position="198"/>
    </location>
</feature>
<dbReference type="SUPFAM" id="SSF52279">
    <property type="entry name" value="Beta-D-glucan exohydrolase, C-terminal domain"/>
    <property type="match status" value="1"/>
</dbReference>
<evidence type="ECO:0000256" key="3">
    <source>
        <dbReference type="ARBA" id="ARBA00023277"/>
    </source>
</evidence>
<dbReference type="PANTHER" id="PTHR30620">
    <property type="entry name" value="PERIPLASMIC BETA-GLUCOSIDASE-RELATED"/>
    <property type="match status" value="1"/>
</dbReference>
<comment type="similarity">
    <text evidence="1">Belongs to the glycosyl hydrolase 3 family.</text>
</comment>
<feature type="region of interest" description="Disordered" evidence="5">
    <location>
        <begin position="163"/>
        <end position="200"/>
    </location>
</feature>
<dbReference type="STRING" id="658429.L8G5C1"/>
<keyword evidence="2" id="KW-0378">Hydrolase</keyword>
<evidence type="ECO:0000256" key="1">
    <source>
        <dbReference type="ARBA" id="ARBA00005336"/>
    </source>
</evidence>
<accession>L8G5C1</accession>
<proteinExistence type="inferred from homology"/>
<gene>
    <name evidence="7" type="ORF">GMDG_02755</name>
</gene>
<evidence type="ECO:0000259" key="6">
    <source>
        <dbReference type="Pfam" id="PF01915"/>
    </source>
</evidence>
<dbReference type="Proteomes" id="UP000011064">
    <property type="component" value="Unassembled WGS sequence"/>
</dbReference>
<protein>
    <recommendedName>
        <fullName evidence="6">Glycoside hydrolase family 3 C-terminal domain-containing protein</fullName>
    </recommendedName>
</protein>
<dbReference type="Gene3D" id="3.40.50.1700">
    <property type="entry name" value="Glycoside hydrolase family 3 C-terminal domain"/>
    <property type="match status" value="2"/>
</dbReference>
<dbReference type="PANTHER" id="PTHR30620:SF117">
    <property type="entry name" value="BETA-1,4-XYLOSIDASE (EUROFUNG)"/>
    <property type="match status" value="1"/>
</dbReference>
<dbReference type="InterPro" id="IPR051915">
    <property type="entry name" value="Cellulose_Degrad_GH3"/>
</dbReference>
<dbReference type="AlphaFoldDB" id="L8G5C1"/>
<dbReference type="HOGENOM" id="CLU_866345_0_0_1"/>
<dbReference type="InterPro" id="IPR013783">
    <property type="entry name" value="Ig-like_fold"/>
</dbReference>
<dbReference type="GO" id="GO:0008422">
    <property type="term" value="F:beta-glucosidase activity"/>
    <property type="evidence" value="ECO:0007669"/>
    <property type="project" value="TreeGrafter"/>
</dbReference>
<evidence type="ECO:0000313" key="8">
    <source>
        <dbReference type="Proteomes" id="UP000011064"/>
    </source>
</evidence>
<dbReference type="OrthoDB" id="2123594at2759"/>
<evidence type="ECO:0000256" key="5">
    <source>
        <dbReference type="SAM" id="MobiDB-lite"/>
    </source>
</evidence>
<dbReference type="Pfam" id="PF01915">
    <property type="entry name" value="Glyco_hydro_3_C"/>
    <property type="match status" value="1"/>
</dbReference>
<keyword evidence="8" id="KW-1185">Reference proteome</keyword>
<dbReference type="InterPro" id="IPR002772">
    <property type="entry name" value="Glyco_hydro_3_C"/>
</dbReference>
<dbReference type="EMBL" id="GL573208">
    <property type="protein sequence ID" value="ELR07873.1"/>
    <property type="molecule type" value="Genomic_DNA"/>
</dbReference>
<organism evidence="7 8">
    <name type="scientific">Pseudogymnoascus destructans (strain ATCC MYA-4855 / 20631-21)</name>
    <name type="common">Bat white-nose syndrome fungus</name>
    <name type="synonym">Geomyces destructans</name>
    <dbReference type="NCBI Taxonomy" id="658429"/>
    <lineage>
        <taxon>Eukaryota</taxon>
        <taxon>Fungi</taxon>
        <taxon>Dikarya</taxon>
        <taxon>Ascomycota</taxon>
        <taxon>Pezizomycotina</taxon>
        <taxon>Leotiomycetes</taxon>
        <taxon>Thelebolales</taxon>
        <taxon>Thelebolaceae</taxon>
        <taxon>Pseudogymnoascus</taxon>
    </lineage>
</organism>
<dbReference type="Gene3D" id="2.60.40.10">
    <property type="entry name" value="Immunoglobulins"/>
    <property type="match status" value="1"/>
</dbReference>
<name>L8G5C1_PSED2</name>
<sequence length="321" mass="34548">MRVEPIASATSSRCASLTLSIWRPLSTTLPAGNDVEMGGGSYSFIQIPRRSSPVAFSRTHTSATQQRRPRSIIHTKESVALARQIDTESIVLHENHNILPLSKTANVAVIGPMEHGYINYGDYVVNGSYLTGVSPYDGIKAASSGSTTFTQGCERWLRPIRTSSGKASTPLPASTSTSRTLTSSVPCPTSSRPSSTGKPTVVVFSSGKPINEAWISEYQSEEGGNSLADILFGNENPFGKLSAGFLYDVGTTPVYYDYLNSGRPVDIGKEYEDGTHHYSTFEYGPVKLSKMKVNAKDTVTVSVDVTNKSTHDGADYCPGAR</sequence>
<evidence type="ECO:0000256" key="2">
    <source>
        <dbReference type="ARBA" id="ARBA00022801"/>
    </source>
</evidence>